<feature type="transmembrane region" description="Helical" evidence="6">
    <location>
        <begin position="54"/>
        <end position="77"/>
    </location>
</feature>
<keyword evidence="2" id="KW-0645">Protease</keyword>
<evidence type="ECO:0000256" key="2">
    <source>
        <dbReference type="ARBA" id="ARBA00022670"/>
    </source>
</evidence>
<dbReference type="InterPro" id="IPR015500">
    <property type="entry name" value="Peptidase_S8_subtilisin-rel"/>
</dbReference>
<comment type="similarity">
    <text evidence="1">Belongs to the peptidase S8 family.</text>
</comment>
<dbReference type="GO" id="GO:0006508">
    <property type="term" value="P:proteolysis"/>
    <property type="evidence" value="ECO:0007669"/>
    <property type="project" value="UniProtKB-KW"/>
</dbReference>
<name>A0A381TH91_9ZZZZ</name>
<feature type="region of interest" description="Disordered" evidence="5">
    <location>
        <begin position="281"/>
        <end position="304"/>
    </location>
</feature>
<gene>
    <name evidence="8" type="ORF">METZ01_LOCUS66991</name>
</gene>
<keyword evidence="6" id="KW-1133">Transmembrane helix</keyword>
<dbReference type="GO" id="GO:0004252">
    <property type="term" value="F:serine-type endopeptidase activity"/>
    <property type="evidence" value="ECO:0007669"/>
    <property type="project" value="InterPro"/>
</dbReference>
<sequence>MQGIEHLDLMPEPDEPSLLTTVDSDAPGYPGEAYGVSDEEAIEMRWPAGPIMKALWPWGAIGFSVTIVLLLLSWNLIAPFLGHVLPDSEWAYEDTGIRELQSSGRLGSGVSVCMVDTGIDLSHPDFSGVDLAGFRDLYSDEHDSIRDIGYESHGTLMAGLLVANGTYLGAAPEVSLSIAIALGPTGVSTDERMVSQAIRWCRISQHADIISLSLGSEPGSGMGAESETVEAVMEALDAGIFVIAAAGNSNSFTNDSDVSTPASIERVIAVGAHGWNGAAWKDSATGAPTDPYTGEERTFPNQKPEISAPGVLIWSCTSSRNDPPYAYSTGTSDSTVLVTGALALILEEHGQSIAGQNDKIDPEEMALVKVALAKSAQKTPSQQGSHDSKVGYGILDAKAWSDQVALEFNPI</sequence>
<dbReference type="Pfam" id="PF00082">
    <property type="entry name" value="Peptidase_S8"/>
    <property type="match status" value="1"/>
</dbReference>
<keyword evidence="4" id="KW-0720">Serine protease</keyword>
<dbReference type="SUPFAM" id="SSF52743">
    <property type="entry name" value="Subtilisin-like"/>
    <property type="match status" value="1"/>
</dbReference>
<dbReference type="AlphaFoldDB" id="A0A381TH91"/>
<accession>A0A381TH91</accession>
<evidence type="ECO:0000259" key="7">
    <source>
        <dbReference type="Pfam" id="PF00082"/>
    </source>
</evidence>
<dbReference type="EMBL" id="UINC01004413">
    <property type="protein sequence ID" value="SVA14137.1"/>
    <property type="molecule type" value="Genomic_DNA"/>
</dbReference>
<dbReference type="InterPro" id="IPR023827">
    <property type="entry name" value="Peptidase_S8_Asp-AS"/>
</dbReference>
<evidence type="ECO:0000256" key="6">
    <source>
        <dbReference type="SAM" id="Phobius"/>
    </source>
</evidence>
<dbReference type="PROSITE" id="PS51892">
    <property type="entry name" value="SUBTILASE"/>
    <property type="match status" value="1"/>
</dbReference>
<dbReference type="InterPro" id="IPR050131">
    <property type="entry name" value="Peptidase_S8_subtilisin-like"/>
</dbReference>
<dbReference type="PROSITE" id="PS00136">
    <property type="entry name" value="SUBTILASE_ASP"/>
    <property type="match status" value="1"/>
</dbReference>
<evidence type="ECO:0000256" key="4">
    <source>
        <dbReference type="ARBA" id="ARBA00022825"/>
    </source>
</evidence>
<protein>
    <recommendedName>
        <fullName evidence="7">Peptidase S8/S53 domain-containing protein</fullName>
    </recommendedName>
</protein>
<evidence type="ECO:0000256" key="3">
    <source>
        <dbReference type="ARBA" id="ARBA00022801"/>
    </source>
</evidence>
<dbReference type="InterPro" id="IPR000209">
    <property type="entry name" value="Peptidase_S8/S53_dom"/>
</dbReference>
<reference evidence="8" key="1">
    <citation type="submission" date="2018-05" db="EMBL/GenBank/DDBJ databases">
        <authorList>
            <person name="Lanie J.A."/>
            <person name="Ng W.-L."/>
            <person name="Kazmierczak K.M."/>
            <person name="Andrzejewski T.M."/>
            <person name="Davidsen T.M."/>
            <person name="Wayne K.J."/>
            <person name="Tettelin H."/>
            <person name="Glass J.I."/>
            <person name="Rusch D."/>
            <person name="Podicherti R."/>
            <person name="Tsui H.-C.T."/>
            <person name="Winkler M.E."/>
        </authorList>
    </citation>
    <scope>NUCLEOTIDE SEQUENCE</scope>
</reference>
<dbReference type="InterPro" id="IPR036852">
    <property type="entry name" value="Peptidase_S8/S53_dom_sf"/>
</dbReference>
<proteinExistence type="inferred from homology"/>
<evidence type="ECO:0000313" key="8">
    <source>
        <dbReference type="EMBL" id="SVA14137.1"/>
    </source>
</evidence>
<dbReference type="PANTHER" id="PTHR43806">
    <property type="entry name" value="PEPTIDASE S8"/>
    <property type="match status" value="1"/>
</dbReference>
<keyword evidence="3" id="KW-0378">Hydrolase</keyword>
<dbReference type="PANTHER" id="PTHR43806:SF11">
    <property type="entry name" value="CEREVISIN-RELATED"/>
    <property type="match status" value="1"/>
</dbReference>
<keyword evidence="6" id="KW-0812">Transmembrane</keyword>
<organism evidence="8">
    <name type="scientific">marine metagenome</name>
    <dbReference type="NCBI Taxonomy" id="408172"/>
    <lineage>
        <taxon>unclassified sequences</taxon>
        <taxon>metagenomes</taxon>
        <taxon>ecological metagenomes</taxon>
    </lineage>
</organism>
<dbReference type="Gene3D" id="3.40.50.200">
    <property type="entry name" value="Peptidase S8/S53 domain"/>
    <property type="match status" value="1"/>
</dbReference>
<dbReference type="PRINTS" id="PR00723">
    <property type="entry name" value="SUBTILISIN"/>
</dbReference>
<evidence type="ECO:0000256" key="1">
    <source>
        <dbReference type="ARBA" id="ARBA00011073"/>
    </source>
</evidence>
<feature type="domain" description="Peptidase S8/S53" evidence="7">
    <location>
        <begin position="107"/>
        <end position="393"/>
    </location>
</feature>
<keyword evidence="6" id="KW-0472">Membrane</keyword>
<evidence type="ECO:0000256" key="5">
    <source>
        <dbReference type="SAM" id="MobiDB-lite"/>
    </source>
</evidence>